<comment type="caution">
    <text evidence="1">The sequence shown here is derived from an EMBL/GenBank/DDBJ whole genome shotgun (WGS) entry which is preliminary data.</text>
</comment>
<evidence type="ECO:0000313" key="2">
    <source>
        <dbReference type="Proteomes" id="UP000187455"/>
    </source>
</evidence>
<dbReference type="AlphaFoldDB" id="A0A1R0GM79"/>
<accession>A0A1R0GM79</accession>
<evidence type="ECO:0000313" key="1">
    <source>
        <dbReference type="EMBL" id="OLY78005.1"/>
    </source>
</evidence>
<reference evidence="1 2" key="1">
    <citation type="journal article" date="2016" name="Mol. Biol. Evol.">
        <title>Genome-Wide Survey of Gut Fungi (Harpellales) Reveals the First Horizontally Transferred Ubiquitin Gene from a Mosquito Host.</title>
        <authorList>
            <person name="Wang Y."/>
            <person name="White M.M."/>
            <person name="Kvist S."/>
            <person name="Moncalvo J.M."/>
        </authorList>
    </citation>
    <scope>NUCLEOTIDE SEQUENCE [LARGE SCALE GENOMIC DNA]</scope>
    <source>
        <strain evidence="1 2">ALG-7-W6</strain>
    </source>
</reference>
<dbReference type="Proteomes" id="UP000187455">
    <property type="component" value="Unassembled WGS sequence"/>
</dbReference>
<protein>
    <submittedName>
        <fullName evidence="1">Uncharacterized protein</fullName>
    </submittedName>
</protein>
<gene>
    <name evidence="1" type="ORF">AYI68_g7957</name>
</gene>
<organism evidence="1 2">
    <name type="scientific">Smittium mucronatum</name>
    <dbReference type="NCBI Taxonomy" id="133383"/>
    <lineage>
        <taxon>Eukaryota</taxon>
        <taxon>Fungi</taxon>
        <taxon>Fungi incertae sedis</taxon>
        <taxon>Zoopagomycota</taxon>
        <taxon>Kickxellomycotina</taxon>
        <taxon>Harpellomycetes</taxon>
        <taxon>Harpellales</taxon>
        <taxon>Legeriomycetaceae</taxon>
        <taxon>Smittium</taxon>
    </lineage>
</organism>
<dbReference type="EMBL" id="LSSL01007428">
    <property type="protein sequence ID" value="OLY78005.1"/>
    <property type="molecule type" value="Genomic_DNA"/>
</dbReference>
<proteinExistence type="predicted"/>
<name>A0A1R0GM79_9FUNG</name>
<keyword evidence="2" id="KW-1185">Reference proteome</keyword>
<dbReference type="OrthoDB" id="10314752at2759"/>
<sequence>MLQDNKPIDICSSAVSAPASVVVKKKKAYKPPKTRLRKISNSIRNAFVNPPFYNYSGVSYLKNITYPPPPPYWSGSEPPPYDVSMQIGVIAAPSRLENTISHQQL</sequence>